<evidence type="ECO:0000259" key="12">
    <source>
        <dbReference type="Pfam" id="PF00349"/>
    </source>
</evidence>
<keyword evidence="4 11" id="KW-0808">Transferase</keyword>
<evidence type="ECO:0000256" key="2">
    <source>
        <dbReference type="ARBA" id="ARBA00005028"/>
    </source>
</evidence>
<evidence type="ECO:0000256" key="6">
    <source>
        <dbReference type="ARBA" id="ARBA00022777"/>
    </source>
</evidence>
<evidence type="ECO:0000313" key="15">
    <source>
        <dbReference type="Proteomes" id="UP000245609"/>
    </source>
</evidence>
<dbReference type="GO" id="GO:0005739">
    <property type="term" value="C:mitochondrion"/>
    <property type="evidence" value="ECO:0007669"/>
    <property type="project" value="TreeGrafter"/>
</dbReference>
<dbReference type="Proteomes" id="UP000245609">
    <property type="component" value="Unassembled WGS sequence"/>
</dbReference>
<dbReference type="GO" id="GO:0005524">
    <property type="term" value="F:ATP binding"/>
    <property type="evidence" value="ECO:0007669"/>
    <property type="project" value="UniProtKB-UniRule"/>
</dbReference>
<protein>
    <recommendedName>
        <fullName evidence="11">Phosphotransferase</fullName>
        <ecNumber evidence="11">2.7.1.-</ecNumber>
    </recommendedName>
</protein>
<dbReference type="PROSITE" id="PS51748">
    <property type="entry name" value="HEXOKINASE_2"/>
    <property type="match status" value="1"/>
</dbReference>
<keyword evidence="5 11" id="KW-0547">Nucleotide-binding</keyword>
<comment type="pathway">
    <text evidence="2">Carbohydrate metabolism; hexose metabolism.</text>
</comment>
<feature type="domain" description="Hexokinase N-terminal" evidence="12">
    <location>
        <begin position="15"/>
        <end position="231"/>
    </location>
</feature>
<dbReference type="InterPro" id="IPR043129">
    <property type="entry name" value="ATPase_NBD"/>
</dbReference>
<dbReference type="EMBL" id="MBFS01000769">
    <property type="protein sequence ID" value="PVV01831.1"/>
    <property type="molecule type" value="Genomic_DNA"/>
</dbReference>
<dbReference type="PANTHER" id="PTHR19443">
    <property type="entry name" value="HEXOKINASE"/>
    <property type="match status" value="1"/>
</dbReference>
<keyword evidence="15" id="KW-1185">Reference proteome</keyword>
<dbReference type="Gene3D" id="3.30.420.40">
    <property type="match status" value="1"/>
</dbReference>
<comment type="catalytic activity">
    <reaction evidence="9">
        <text>a D-hexose + ATP = a D-hexose 6-phosphate + ADP + H(+)</text>
        <dbReference type="Rhea" id="RHEA:22740"/>
        <dbReference type="ChEBI" id="CHEBI:4194"/>
        <dbReference type="ChEBI" id="CHEBI:15378"/>
        <dbReference type="ChEBI" id="CHEBI:30616"/>
        <dbReference type="ChEBI" id="CHEBI:229467"/>
        <dbReference type="ChEBI" id="CHEBI:456216"/>
        <dbReference type="EC" id="2.7.1.1"/>
    </reaction>
    <physiologicalReaction direction="left-to-right" evidence="9">
        <dbReference type="Rhea" id="RHEA:22741"/>
    </physiologicalReaction>
</comment>
<dbReference type="InterPro" id="IPR022673">
    <property type="entry name" value="Hexokinase_C"/>
</dbReference>
<evidence type="ECO:0000259" key="13">
    <source>
        <dbReference type="Pfam" id="PF03727"/>
    </source>
</evidence>
<dbReference type="Gene3D" id="3.40.367.20">
    <property type="match status" value="1"/>
</dbReference>
<dbReference type="GO" id="GO:0005829">
    <property type="term" value="C:cytosol"/>
    <property type="evidence" value="ECO:0007669"/>
    <property type="project" value="TreeGrafter"/>
</dbReference>
<dbReference type="SUPFAM" id="SSF53067">
    <property type="entry name" value="Actin-like ATPase domain"/>
    <property type="match status" value="2"/>
</dbReference>
<dbReference type="GO" id="GO:0005536">
    <property type="term" value="F:D-glucose binding"/>
    <property type="evidence" value="ECO:0007669"/>
    <property type="project" value="InterPro"/>
</dbReference>
<organism evidence="14 15">
    <name type="scientific">Smittium megazygosporum</name>
    <dbReference type="NCBI Taxonomy" id="133381"/>
    <lineage>
        <taxon>Eukaryota</taxon>
        <taxon>Fungi</taxon>
        <taxon>Fungi incertae sedis</taxon>
        <taxon>Zoopagomycota</taxon>
        <taxon>Kickxellomycotina</taxon>
        <taxon>Harpellomycetes</taxon>
        <taxon>Harpellales</taxon>
        <taxon>Legeriomycetaceae</taxon>
        <taxon>Smittium</taxon>
    </lineage>
</organism>
<reference evidence="14 15" key="1">
    <citation type="journal article" date="2018" name="MBio">
        <title>Comparative Genomics Reveals the Core Gene Toolbox for the Fungus-Insect Symbiosis.</title>
        <authorList>
            <person name="Wang Y."/>
            <person name="Stata M."/>
            <person name="Wang W."/>
            <person name="Stajich J.E."/>
            <person name="White M.M."/>
            <person name="Moncalvo J.M."/>
        </authorList>
    </citation>
    <scope>NUCLEOTIDE SEQUENCE [LARGE SCALE GENOMIC DNA]</scope>
    <source>
        <strain evidence="14 15">SC-DP-2</strain>
    </source>
</reference>
<dbReference type="Pfam" id="PF03727">
    <property type="entry name" value="Hexokinase_2"/>
    <property type="match status" value="1"/>
</dbReference>
<dbReference type="GO" id="GO:0006096">
    <property type="term" value="P:glycolytic process"/>
    <property type="evidence" value="ECO:0007669"/>
    <property type="project" value="UniProtKB-UniPathway"/>
</dbReference>
<proteinExistence type="inferred from homology"/>
<name>A0A2T9ZB66_9FUNG</name>
<gene>
    <name evidence="14" type="ORF">BB560_003740</name>
</gene>
<evidence type="ECO:0000256" key="8">
    <source>
        <dbReference type="ARBA" id="ARBA00023152"/>
    </source>
</evidence>
<keyword evidence="7 11" id="KW-0067">ATP-binding</keyword>
<dbReference type="STRING" id="133381.A0A2T9ZB66"/>
<evidence type="ECO:0000256" key="4">
    <source>
        <dbReference type="ARBA" id="ARBA00022679"/>
    </source>
</evidence>
<dbReference type="UniPathway" id="UPA00109">
    <property type="reaction ID" value="UER00180"/>
</dbReference>
<sequence>MAENSNQQPLLEFLSELETSFALSVPVCLNFVPSFLMEMQNGLVQHLSNEHLQMLASHVTTRPTGSEQGKCLSMDLGGTNFRICLYDFDQSKYPTSGYFILKRQKYLISNSVKTNGLLIDWMAYCTLQFLNDYYVDLQDLETETSSSSAPSNSNSDSKETFRCGLTFSFPIKQSSISSGILQSWTKGFQGPEIVGKDIVSLFQQKLDEKGANIKIVAITNDTVSLLVASGYFNQSSQMSIIIGTGNNGCYWESLHNVKKLGHEAPESTKGKEMVINIEWGAFDNSNAIIPLSKFDKSLHDSSPTPGFQKLEKMISGLYIGEIVRIILEDLVSSGLIFSESSLISPTVFSPYALDTEVVSKILSFPFTENKRFPLAESNSVEDFTRLGSLETLREIIKSNIYSDPSDLELYVIYRVCSVVTFRAMILCSLAASSVLLKRPDVLSLDHSPVPRIIGIEGSVYNNIPGFSSVLSFVVNNVVKAHIIAQKNQNKITSNNQTIITPFNVFETFELDNLLTDPTSASEKSKQLVNFNFVDGGCILGTAILALIA</sequence>
<evidence type="ECO:0000256" key="7">
    <source>
        <dbReference type="ARBA" id="ARBA00022840"/>
    </source>
</evidence>
<dbReference type="OrthoDB" id="419537at2759"/>
<dbReference type="InterPro" id="IPR001312">
    <property type="entry name" value="Hexokinase"/>
</dbReference>
<dbReference type="GO" id="GO:0004340">
    <property type="term" value="F:glucokinase activity"/>
    <property type="evidence" value="ECO:0007669"/>
    <property type="project" value="TreeGrafter"/>
</dbReference>
<dbReference type="PRINTS" id="PR00475">
    <property type="entry name" value="HEXOKINASE"/>
</dbReference>
<evidence type="ECO:0000256" key="9">
    <source>
        <dbReference type="ARBA" id="ARBA00044613"/>
    </source>
</evidence>
<comment type="pathway">
    <text evidence="1">Carbohydrate degradation; glycolysis; D-glyceraldehyde 3-phosphate and glycerone phosphate from D-glucose: step 1/4.</text>
</comment>
<dbReference type="GO" id="GO:0001678">
    <property type="term" value="P:intracellular glucose homeostasis"/>
    <property type="evidence" value="ECO:0007669"/>
    <property type="project" value="InterPro"/>
</dbReference>
<dbReference type="GO" id="GO:0008865">
    <property type="term" value="F:fructokinase activity"/>
    <property type="evidence" value="ECO:0007669"/>
    <property type="project" value="TreeGrafter"/>
</dbReference>
<comment type="similarity">
    <text evidence="3 11">Belongs to the hexokinase family.</text>
</comment>
<evidence type="ECO:0000256" key="5">
    <source>
        <dbReference type="ARBA" id="ARBA00022741"/>
    </source>
</evidence>
<evidence type="ECO:0000313" key="14">
    <source>
        <dbReference type="EMBL" id="PVV01831.1"/>
    </source>
</evidence>
<comment type="catalytic activity">
    <reaction evidence="10">
        <text>D-fructose + ATP = D-fructose 6-phosphate + ADP + H(+)</text>
        <dbReference type="Rhea" id="RHEA:16125"/>
        <dbReference type="ChEBI" id="CHEBI:15378"/>
        <dbReference type="ChEBI" id="CHEBI:30616"/>
        <dbReference type="ChEBI" id="CHEBI:37721"/>
        <dbReference type="ChEBI" id="CHEBI:61527"/>
        <dbReference type="ChEBI" id="CHEBI:456216"/>
        <dbReference type="EC" id="2.7.1.1"/>
    </reaction>
    <physiologicalReaction direction="left-to-right" evidence="10">
        <dbReference type="Rhea" id="RHEA:16126"/>
    </physiologicalReaction>
</comment>
<keyword evidence="6 11" id="KW-0418">Kinase</keyword>
<dbReference type="CDD" id="cd24018">
    <property type="entry name" value="ASKHA_NBD_HK_fungi"/>
    <property type="match status" value="1"/>
</dbReference>
<dbReference type="InterPro" id="IPR022672">
    <property type="entry name" value="Hexokinase_N"/>
</dbReference>
<keyword evidence="8 11" id="KW-0324">Glycolysis</keyword>
<dbReference type="PANTHER" id="PTHR19443:SF16">
    <property type="entry name" value="HEXOKINASE TYPE 1-RELATED"/>
    <property type="match status" value="1"/>
</dbReference>
<dbReference type="Pfam" id="PF00349">
    <property type="entry name" value="Hexokinase_1"/>
    <property type="match status" value="1"/>
</dbReference>
<accession>A0A2T9ZB66</accession>
<dbReference type="EC" id="2.7.1.-" evidence="11"/>
<evidence type="ECO:0000256" key="3">
    <source>
        <dbReference type="ARBA" id="ARBA00009225"/>
    </source>
</evidence>
<evidence type="ECO:0000256" key="10">
    <source>
        <dbReference type="ARBA" id="ARBA00047905"/>
    </source>
</evidence>
<evidence type="ECO:0000256" key="1">
    <source>
        <dbReference type="ARBA" id="ARBA00004888"/>
    </source>
</evidence>
<evidence type="ECO:0000256" key="11">
    <source>
        <dbReference type="RuleBase" id="RU362007"/>
    </source>
</evidence>
<dbReference type="GO" id="GO:0006006">
    <property type="term" value="P:glucose metabolic process"/>
    <property type="evidence" value="ECO:0007669"/>
    <property type="project" value="TreeGrafter"/>
</dbReference>
<feature type="domain" description="Hexokinase C-terminal" evidence="13">
    <location>
        <begin position="238"/>
        <end position="479"/>
    </location>
</feature>
<dbReference type="AlphaFoldDB" id="A0A2T9ZB66"/>
<comment type="caution">
    <text evidence="14">The sequence shown here is derived from an EMBL/GenBank/DDBJ whole genome shotgun (WGS) entry which is preliminary data.</text>
</comment>